<dbReference type="GO" id="GO:0003676">
    <property type="term" value="F:nucleic acid binding"/>
    <property type="evidence" value="ECO:0007669"/>
    <property type="project" value="InterPro"/>
</dbReference>
<reference evidence="1 2" key="1">
    <citation type="journal article" date="2019" name="Microorganisms">
        <title>Genome Insights into the Novel Species Microvirga brassicacearum, a Rapeseed Endophyte with Biotechnological Potential.</title>
        <authorList>
            <person name="Jimenez-Gomez A."/>
            <person name="Saati-Santamaria Z."/>
            <person name="Igual J.M."/>
            <person name="Rivas R."/>
            <person name="Mateos P.F."/>
            <person name="Garcia-Fraile P."/>
        </authorList>
    </citation>
    <scope>NUCLEOTIDE SEQUENCE [LARGE SCALE GENOMIC DNA]</scope>
    <source>
        <strain evidence="1 2">CDVBN77</strain>
    </source>
</reference>
<evidence type="ECO:0000313" key="2">
    <source>
        <dbReference type="Proteomes" id="UP000325684"/>
    </source>
</evidence>
<protein>
    <recommendedName>
        <fullName evidence="3">Holliday junction nuclease RuvC</fullName>
    </recommendedName>
</protein>
<sequence>MAPVVILGLDVASAMGVCDWEVGNRPTFYTIKLGGDDEQGFDAWTRKCKRATRWIVDRLKASHVDQIIIEAPIEAGNTGNTNANTTAIKYLLLGALLGPIGLKSSVTVRGARVQTVRKHFIGHGNLKGPEAKRLVRNVCREIGWDPNNNDESDAAAVAHWRANELGLLVPDVKPFHRGKF</sequence>
<dbReference type="AlphaFoldDB" id="A0A5N3PGZ3"/>
<gene>
    <name evidence="1" type="ORF">FEZ63_02580</name>
</gene>
<dbReference type="EMBL" id="VCMV01000003">
    <property type="protein sequence ID" value="KAB0269012.1"/>
    <property type="molecule type" value="Genomic_DNA"/>
</dbReference>
<organism evidence="1 2">
    <name type="scientific">Microvirga brassicacearum</name>
    <dbReference type="NCBI Taxonomy" id="2580413"/>
    <lineage>
        <taxon>Bacteria</taxon>
        <taxon>Pseudomonadati</taxon>
        <taxon>Pseudomonadota</taxon>
        <taxon>Alphaproteobacteria</taxon>
        <taxon>Hyphomicrobiales</taxon>
        <taxon>Methylobacteriaceae</taxon>
        <taxon>Microvirga</taxon>
    </lineage>
</organism>
<dbReference type="InterPro" id="IPR036397">
    <property type="entry name" value="RNaseH_sf"/>
</dbReference>
<dbReference type="SUPFAM" id="SSF53098">
    <property type="entry name" value="Ribonuclease H-like"/>
    <property type="match status" value="1"/>
</dbReference>
<proteinExistence type="predicted"/>
<evidence type="ECO:0000313" key="1">
    <source>
        <dbReference type="EMBL" id="KAB0269012.1"/>
    </source>
</evidence>
<accession>A0A5N3PGZ3</accession>
<evidence type="ECO:0008006" key="3">
    <source>
        <dbReference type="Google" id="ProtNLM"/>
    </source>
</evidence>
<dbReference type="InterPro" id="IPR012337">
    <property type="entry name" value="RNaseH-like_sf"/>
</dbReference>
<dbReference type="Proteomes" id="UP000325684">
    <property type="component" value="Unassembled WGS sequence"/>
</dbReference>
<name>A0A5N3PGZ3_9HYPH</name>
<dbReference type="Gene3D" id="3.30.420.10">
    <property type="entry name" value="Ribonuclease H-like superfamily/Ribonuclease H"/>
    <property type="match status" value="1"/>
</dbReference>
<dbReference type="RefSeq" id="WP_150942069.1">
    <property type="nucleotide sequence ID" value="NZ_VCMV01000003.1"/>
</dbReference>
<keyword evidence="2" id="KW-1185">Reference proteome</keyword>
<dbReference type="OrthoDB" id="7304852at2"/>
<comment type="caution">
    <text evidence="1">The sequence shown here is derived from an EMBL/GenBank/DDBJ whole genome shotgun (WGS) entry which is preliminary data.</text>
</comment>